<accession>A0A0K2ZCE9</accession>
<name>A0A0K2ZCE9_9XANT</name>
<keyword evidence="1" id="KW-1133">Transmembrane helix</keyword>
<evidence type="ECO:0000313" key="3">
    <source>
        <dbReference type="Proteomes" id="UP000045978"/>
    </source>
</evidence>
<evidence type="ECO:0000256" key="1">
    <source>
        <dbReference type="SAM" id="Phobius"/>
    </source>
</evidence>
<protein>
    <submittedName>
        <fullName evidence="2">Putative membrane protein</fullName>
    </submittedName>
</protein>
<reference evidence="2 3" key="1">
    <citation type="submission" date="2015-07" db="EMBL/GenBank/DDBJ databases">
        <authorList>
            <person name="Noorani M."/>
        </authorList>
    </citation>
    <scope>NUCLEOTIDE SEQUENCE [LARGE SCALE GENOMIC DNA]</scope>
    <source>
        <strain evidence="2">LMG730</strain>
    </source>
</reference>
<sequence length="29" mass="3295">MTRRESIAIGIVVVIAKAATFYLLYRLLI</sequence>
<gene>
    <name evidence="2" type="ORF">XTPLMG730_0264</name>
</gene>
<dbReference type="EMBL" id="CXOJ01000004">
    <property type="protein sequence ID" value="CTP82941.1"/>
    <property type="molecule type" value="Genomic_DNA"/>
</dbReference>
<proteinExistence type="predicted"/>
<dbReference type="Proteomes" id="UP000045978">
    <property type="component" value="Unassembled WGS sequence"/>
</dbReference>
<organism evidence="2 3">
    <name type="scientific">Xanthomonas graminis pv. phlei</name>
    <dbReference type="NCBI Taxonomy" id="487906"/>
    <lineage>
        <taxon>Bacteria</taxon>
        <taxon>Pseudomonadati</taxon>
        <taxon>Pseudomonadota</taxon>
        <taxon>Gammaproteobacteria</taxon>
        <taxon>Lysobacterales</taxon>
        <taxon>Lysobacteraceae</taxon>
        <taxon>Xanthomonas</taxon>
        <taxon>Xanthomonas translucens group</taxon>
        <taxon>Xanthomonas graminis</taxon>
    </lineage>
</organism>
<evidence type="ECO:0000313" key="2">
    <source>
        <dbReference type="EMBL" id="CTP82941.1"/>
    </source>
</evidence>
<keyword evidence="1" id="KW-0472">Membrane</keyword>
<dbReference type="AlphaFoldDB" id="A0A0K2ZCE9"/>
<feature type="transmembrane region" description="Helical" evidence="1">
    <location>
        <begin position="6"/>
        <end position="25"/>
    </location>
</feature>
<keyword evidence="1" id="KW-0812">Transmembrane</keyword>